<protein>
    <submittedName>
        <fullName evidence="1">Uncharacterized protein</fullName>
    </submittedName>
</protein>
<organism evidence="1 2">
    <name type="scientific">Actinomyces ruminicola</name>
    <dbReference type="NCBI Taxonomy" id="332524"/>
    <lineage>
        <taxon>Bacteria</taxon>
        <taxon>Bacillati</taxon>
        <taxon>Actinomycetota</taxon>
        <taxon>Actinomycetes</taxon>
        <taxon>Actinomycetales</taxon>
        <taxon>Actinomycetaceae</taxon>
        <taxon>Actinomyces</taxon>
    </lineage>
</organism>
<dbReference type="Proteomes" id="UP000198541">
    <property type="component" value="Unassembled WGS sequence"/>
</dbReference>
<reference evidence="2" key="1">
    <citation type="submission" date="2016-10" db="EMBL/GenBank/DDBJ databases">
        <authorList>
            <person name="Varghese N."/>
            <person name="Submissions S."/>
        </authorList>
    </citation>
    <scope>NUCLEOTIDE SEQUENCE [LARGE SCALE GENOMIC DNA]</scope>
    <source>
        <strain evidence="2">DSM 27982</strain>
    </source>
</reference>
<evidence type="ECO:0000313" key="1">
    <source>
        <dbReference type="EMBL" id="SDN77847.1"/>
    </source>
</evidence>
<evidence type="ECO:0000313" key="2">
    <source>
        <dbReference type="Proteomes" id="UP000198541"/>
    </source>
</evidence>
<gene>
    <name evidence="1" type="ORF">SAMN05216355_11419</name>
</gene>
<dbReference type="EMBL" id="FNIM01000014">
    <property type="protein sequence ID" value="SDN77847.1"/>
    <property type="molecule type" value="Genomic_DNA"/>
</dbReference>
<dbReference type="AlphaFoldDB" id="A0A1H0E5X7"/>
<sequence>MFFDIDLAVRAAAARERELERAIAAENEQR</sequence>
<proteinExistence type="predicted"/>
<keyword evidence="2" id="KW-1185">Reference proteome</keyword>
<accession>A0A1H0E5X7</accession>
<name>A0A1H0E5X7_9ACTO</name>